<dbReference type="Proteomes" id="UP000005666">
    <property type="component" value="Chromosome 3"/>
</dbReference>
<name>G8BQQ8_TETPH</name>
<dbReference type="InterPro" id="IPR036910">
    <property type="entry name" value="HMG_box_dom_sf"/>
</dbReference>
<dbReference type="Pfam" id="PF00505">
    <property type="entry name" value="HMG_box"/>
    <property type="match status" value="2"/>
</dbReference>
<feature type="DNA-binding region" description="HMG box" evidence="2">
    <location>
        <begin position="127"/>
        <end position="195"/>
    </location>
</feature>
<dbReference type="STRING" id="1071381.G8BQQ8"/>
<reference evidence="4 5" key="1">
    <citation type="journal article" date="2011" name="Proc. Natl. Acad. Sci. U.S.A.">
        <title>Evolutionary erosion of yeast sex chromosomes by mating-type switching accidents.</title>
        <authorList>
            <person name="Gordon J.L."/>
            <person name="Armisen D."/>
            <person name="Proux-Wera E."/>
            <person name="Oheigeartaigh S.S."/>
            <person name="Byrne K.P."/>
            <person name="Wolfe K.H."/>
        </authorList>
    </citation>
    <scope>NUCLEOTIDE SEQUENCE [LARGE SCALE GENOMIC DNA]</scope>
    <source>
        <strain evidence="5">ATCC 24235 / CBS 4417 / NBRC 1672 / NRRL Y-8282 / UCD 70-5</strain>
    </source>
</reference>
<evidence type="ECO:0000259" key="3">
    <source>
        <dbReference type="PROSITE" id="PS50118"/>
    </source>
</evidence>
<dbReference type="eggNOG" id="KOG0381">
    <property type="taxonomic scope" value="Eukaryota"/>
</dbReference>
<gene>
    <name evidence="4" type="primary">TPHA0C04200</name>
    <name evidence="4" type="ordered locus">TPHA_0C04200</name>
</gene>
<dbReference type="AlphaFoldDB" id="G8BQQ8"/>
<dbReference type="Gene3D" id="1.10.30.10">
    <property type="entry name" value="High mobility group box domain"/>
    <property type="match status" value="2"/>
</dbReference>
<dbReference type="OrthoDB" id="5550281at2759"/>
<dbReference type="SMART" id="SM00398">
    <property type="entry name" value="HMG"/>
    <property type="match status" value="2"/>
</dbReference>
<evidence type="ECO:0000313" key="4">
    <source>
        <dbReference type="EMBL" id="CCE62570.1"/>
    </source>
</evidence>
<evidence type="ECO:0000313" key="5">
    <source>
        <dbReference type="Proteomes" id="UP000005666"/>
    </source>
</evidence>
<dbReference type="SUPFAM" id="SSF47095">
    <property type="entry name" value="HMG-box"/>
    <property type="match status" value="2"/>
</dbReference>
<proteinExistence type="predicted"/>
<dbReference type="OMA" id="PHSANEV"/>
<dbReference type="GO" id="GO:0005634">
    <property type="term" value="C:nucleus"/>
    <property type="evidence" value="ECO:0007669"/>
    <property type="project" value="UniProtKB-UniRule"/>
</dbReference>
<feature type="domain" description="HMG box" evidence="3">
    <location>
        <begin position="127"/>
        <end position="195"/>
    </location>
</feature>
<dbReference type="PANTHER" id="PTHR48112">
    <property type="entry name" value="HIGH MOBILITY GROUP PROTEIN DSP1"/>
    <property type="match status" value="1"/>
</dbReference>
<keyword evidence="1 2" id="KW-0238">DNA-binding</keyword>
<keyword evidence="5" id="KW-1185">Reference proteome</keyword>
<organism evidence="4 5">
    <name type="scientific">Tetrapisispora phaffii (strain ATCC 24235 / CBS 4417 / NBRC 1672 / NRRL Y-8282 / UCD 70-5)</name>
    <name type="common">Yeast</name>
    <name type="synonym">Fabospora phaffii</name>
    <dbReference type="NCBI Taxonomy" id="1071381"/>
    <lineage>
        <taxon>Eukaryota</taxon>
        <taxon>Fungi</taxon>
        <taxon>Dikarya</taxon>
        <taxon>Ascomycota</taxon>
        <taxon>Saccharomycotina</taxon>
        <taxon>Saccharomycetes</taxon>
        <taxon>Saccharomycetales</taxon>
        <taxon>Saccharomycetaceae</taxon>
        <taxon>Tetrapisispora</taxon>
    </lineage>
</organism>
<dbReference type="CDD" id="cd22012">
    <property type="entry name" value="HMG-box_ABF2_IXR1-like_rpt2"/>
    <property type="match status" value="2"/>
</dbReference>
<dbReference type="RefSeq" id="XP_003685004.1">
    <property type="nucleotide sequence ID" value="XM_003684956.1"/>
</dbReference>
<sequence length="195" mass="22175">MNSSILSRQLSQTSRRTLVSTNAKLFSTIPSVQLQASAFQLAKKSKGKKVNDAPPRPGSAYMMWVKHIRPEFANEHPNEKPTGIVKLMAQHWKTLSDSEKEPFYQAYNKALATYQEKKRAYEATLPPKRPAGPFISFCKDNRTKVLNENPHLSTIEATQKIAELWKSASETEKAQYLESYKTALHEWQSKYGKTA</sequence>
<accession>G8BQQ8</accession>
<dbReference type="HOGENOM" id="CLU_082854_2_0_1"/>
<evidence type="ECO:0000256" key="1">
    <source>
        <dbReference type="ARBA" id="ARBA00023125"/>
    </source>
</evidence>
<dbReference type="InterPro" id="IPR009071">
    <property type="entry name" value="HMG_box_dom"/>
</dbReference>
<keyword evidence="2" id="KW-0539">Nucleus</keyword>
<feature type="domain" description="HMG box" evidence="3">
    <location>
        <begin position="54"/>
        <end position="122"/>
    </location>
</feature>
<dbReference type="EMBL" id="HE612858">
    <property type="protein sequence ID" value="CCE62570.1"/>
    <property type="molecule type" value="Genomic_DNA"/>
</dbReference>
<evidence type="ECO:0000256" key="2">
    <source>
        <dbReference type="PROSITE-ProRule" id="PRU00267"/>
    </source>
</evidence>
<dbReference type="GO" id="GO:0003677">
    <property type="term" value="F:DNA binding"/>
    <property type="evidence" value="ECO:0007669"/>
    <property type="project" value="UniProtKB-UniRule"/>
</dbReference>
<dbReference type="InterPro" id="IPR050342">
    <property type="entry name" value="HMGB"/>
</dbReference>
<dbReference type="GeneID" id="11535240"/>
<protein>
    <recommendedName>
        <fullName evidence="3">HMG box domain-containing protein</fullName>
    </recommendedName>
</protein>
<feature type="DNA-binding region" description="HMG box" evidence="2">
    <location>
        <begin position="54"/>
        <end position="122"/>
    </location>
</feature>
<dbReference type="KEGG" id="tpf:TPHA_0C04200"/>
<dbReference type="PROSITE" id="PS50118">
    <property type="entry name" value="HMG_BOX_2"/>
    <property type="match status" value="2"/>
</dbReference>